<keyword evidence="2" id="KW-1185">Reference proteome</keyword>
<dbReference type="STRING" id="387005.A0A183HLK8"/>
<proteinExistence type="predicted"/>
<dbReference type="EMBL" id="UZAJ01009408">
    <property type="protein sequence ID" value="VDO55341.1"/>
    <property type="molecule type" value="Genomic_DNA"/>
</dbReference>
<reference evidence="3" key="1">
    <citation type="submission" date="2016-06" db="UniProtKB">
        <authorList>
            <consortium name="WormBaseParasite"/>
        </authorList>
    </citation>
    <scope>IDENTIFICATION</scope>
</reference>
<reference evidence="1 2" key="2">
    <citation type="submission" date="2018-11" db="EMBL/GenBank/DDBJ databases">
        <authorList>
            <consortium name="Pathogen Informatics"/>
        </authorList>
    </citation>
    <scope>NUCLEOTIDE SEQUENCE [LARGE SCALE GENOMIC DNA]</scope>
</reference>
<accession>A0A183HLK8</accession>
<protein>
    <submittedName>
        <fullName evidence="3">Ig-like domain-containing protein</fullName>
    </submittedName>
</protein>
<sequence>MRNRLTLSFVDGNLKCELNWGLRSFHCRVPLQREEPPTARVVPRVWNGQYGDKHQFRCITTGSPEPTIVWSGPDGERLPDGVADIGGGI</sequence>
<dbReference type="SUPFAM" id="SSF48726">
    <property type="entry name" value="Immunoglobulin"/>
    <property type="match status" value="1"/>
</dbReference>
<evidence type="ECO:0000313" key="2">
    <source>
        <dbReference type="Proteomes" id="UP000267606"/>
    </source>
</evidence>
<evidence type="ECO:0000313" key="1">
    <source>
        <dbReference type="EMBL" id="VDO55341.1"/>
    </source>
</evidence>
<gene>
    <name evidence="1" type="ORF">OFLC_LOCUS8370</name>
</gene>
<dbReference type="WBParaSite" id="OFLC_0000836901-mRNA-1">
    <property type="protein sequence ID" value="OFLC_0000836901-mRNA-1"/>
    <property type="gene ID" value="OFLC_0000836901"/>
</dbReference>
<dbReference type="Proteomes" id="UP000267606">
    <property type="component" value="Unassembled WGS sequence"/>
</dbReference>
<dbReference type="InterPro" id="IPR036179">
    <property type="entry name" value="Ig-like_dom_sf"/>
</dbReference>
<organism evidence="3">
    <name type="scientific">Onchocerca flexuosa</name>
    <dbReference type="NCBI Taxonomy" id="387005"/>
    <lineage>
        <taxon>Eukaryota</taxon>
        <taxon>Metazoa</taxon>
        <taxon>Ecdysozoa</taxon>
        <taxon>Nematoda</taxon>
        <taxon>Chromadorea</taxon>
        <taxon>Rhabditida</taxon>
        <taxon>Spirurina</taxon>
        <taxon>Spiruromorpha</taxon>
        <taxon>Filarioidea</taxon>
        <taxon>Onchocercidae</taxon>
        <taxon>Onchocerca</taxon>
    </lineage>
</organism>
<name>A0A183HLK8_9BILA</name>
<dbReference type="AlphaFoldDB" id="A0A183HLK8"/>
<evidence type="ECO:0000313" key="3">
    <source>
        <dbReference type="WBParaSite" id="OFLC_0000836901-mRNA-1"/>
    </source>
</evidence>